<keyword evidence="2" id="KW-1185">Reference proteome</keyword>
<dbReference type="Proteomes" id="UP001060085">
    <property type="component" value="Linkage Group LG06"/>
</dbReference>
<evidence type="ECO:0000313" key="1">
    <source>
        <dbReference type="EMBL" id="KAI5658314.1"/>
    </source>
</evidence>
<accession>A0ACC0AC05</accession>
<proteinExistence type="predicted"/>
<gene>
    <name evidence="1" type="ORF">M9H77_27107</name>
</gene>
<sequence>MQVYATTPKSVLRLRLSLFVVHPPKLPCTTGYTKIQDPCFQGFLLHLVTGKVAKRQPHTKKSLNKLNPIVFRVYTPTKAVPVHPVGLLRLHYKSSEMCESPVSTTQLMHSTNLREPYCNTGIDCAQNSYTEDQ</sequence>
<comment type="caution">
    <text evidence="1">The sequence shown here is derived from an EMBL/GenBank/DDBJ whole genome shotgun (WGS) entry which is preliminary data.</text>
</comment>
<dbReference type="EMBL" id="CM044706">
    <property type="protein sequence ID" value="KAI5658314.1"/>
    <property type="molecule type" value="Genomic_DNA"/>
</dbReference>
<evidence type="ECO:0000313" key="2">
    <source>
        <dbReference type="Proteomes" id="UP001060085"/>
    </source>
</evidence>
<protein>
    <submittedName>
        <fullName evidence="1">Uncharacterized protein</fullName>
    </submittedName>
</protein>
<name>A0ACC0AC05_CATRO</name>
<reference evidence="2" key="1">
    <citation type="journal article" date="2023" name="Nat. Plants">
        <title>Single-cell RNA sequencing provides a high-resolution roadmap for understanding the multicellular compartmentation of specialized metabolism.</title>
        <authorList>
            <person name="Sun S."/>
            <person name="Shen X."/>
            <person name="Li Y."/>
            <person name="Li Y."/>
            <person name="Wang S."/>
            <person name="Li R."/>
            <person name="Zhang H."/>
            <person name="Shen G."/>
            <person name="Guo B."/>
            <person name="Wei J."/>
            <person name="Xu J."/>
            <person name="St-Pierre B."/>
            <person name="Chen S."/>
            <person name="Sun C."/>
        </authorList>
    </citation>
    <scope>NUCLEOTIDE SEQUENCE [LARGE SCALE GENOMIC DNA]</scope>
</reference>
<organism evidence="1 2">
    <name type="scientific">Catharanthus roseus</name>
    <name type="common">Madagascar periwinkle</name>
    <name type="synonym">Vinca rosea</name>
    <dbReference type="NCBI Taxonomy" id="4058"/>
    <lineage>
        <taxon>Eukaryota</taxon>
        <taxon>Viridiplantae</taxon>
        <taxon>Streptophyta</taxon>
        <taxon>Embryophyta</taxon>
        <taxon>Tracheophyta</taxon>
        <taxon>Spermatophyta</taxon>
        <taxon>Magnoliopsida</taxon>
        <taxon>eudicotyledons</taxon>
        <taxon>Gunneridae</taxon>
        <taxon>Pentapetalae</taxon>
        <taxon>asterids</taxon>
        <taxon>lamiids</taxon>
        <taxon>Gentianales</taxon>
        <taxon>Apocynaceae</taxon>
        <taxon>Rauvolfioideae</taxon>
        <taxon>Vinceae</taxon>
        <taxon>Catharanthinae</taxon>
        <taxon>Catharanthus</taxon>
    </lineage>
</organism>